<comment type="caution">
    <text evidence="3">The sequence shown here is derived from an EMBL/GenBank/DDBJ whole genome shotgun (WGS) entry which is preliminary data.</text>
</comment>
<name>A0ABW1X8F7_9CELL</name>
<reference evidence="4" key="1">
    <citation type="journal article" date="2019" name="Int. J. Syst. Evol. Microbiol.">
        <title>The Global Catalogue of Microorganisms (GCM) 10K type strain sequencing project: providing services to taxonomists for standard genome sequencing and annotation.</title>
        <authorList>
            <consortium name="The Broad Institute Genomics Platform"/>
            <consortium name="The Broad Institute Genome Sequencing Center for Infectious Disease"/>
            <person name="Wu L."/>
            <person name="Ma J."/>
        </authorList>
    </citation>
    <scope>NUCLEOTIDE SEQUENCE [LARGE SCALE GENOMIC DNA]</scope>
    <source>
        <strain evidence="4">CCUG 47105</strain>
    </source>
</reference>
<gene>
    <name evidence="3" type="ORF">ACFP71_06515</name>
</gene>
<dbReference type="InterPro" id="IPR012495">
    <property type="entry name" value="TadE-like_dom"/>
</dbReference>
<feature type="transmembrane region" description="Helical" evidence="1">
    <location>
        <begin position="24"/>
        <end position="47"/>
    </location>
</feature>
<feature type="domain" description="TadE-like" evidence="2">
    <location>
        <begin position="22"/>
        <end position="64"/>
    </location>
</feature>
<keyword evidence="4" id="KW-1185">Reference proteome</keyword>
<evidence type="ECO:0000313" key="3">
    <source>
        <dbReference type="EMBL" id="MFC6424472.1"/>
    </source>
</evidence>
<sequence>MSLARRRLVPPPGRGVRAQEQGSAVVDFVLVSVLLLVLFLGVLQVVLAVHVRAIVIDSAAEGARLAGTADRTTEDGVARTRALIDAALSERFAQDVSAREIDHDGLRVVEVTVTFPLPVVGLLGPSGAVTVDGHALKEEQ</sequence>
<organism evidence="3 4">
    <name type="scientific">Oerskovia paurometabola</name>
    <dbReference type="NCBI Taxonomy" id="162170"/>
    <lineage>
        <taxon>Bacteria</taxon>
        <taxon>Bacillati</taxon>
        <taxon>Actinomycetota</taxon>
        <taxon>Actinomycetes</taxon>
        <taxon>Micrococcales</taxon>
        <taxon>Cellulomonadaceae</taxon>
        <taxon>Oerskovia</taxon>
    </lineage>
</organism>
<dbReference type="Proteomes" id="UP001596305">
    <property type="component" value="Unassembled WGS sequence"/>
</dbReference>
<accession>A0ABW1X8F7</accession>
<evidence type="ECO:0000259" key="2">
    <source>
        <dbReference type="Pfam" id="PF07811"/>
    </source>
</evidence>
<proteinExistence type="predicted"/>
<evidence type="ECO:0000313" key="4">
    <source>
        <dbReference type="Proteomes" id="UP001596305"/>
    </source>
</evidence>
<keyword evidence="1" id="KW-0472">Membrane</keyword>
<evidence type="ECO:0000256" key="1">
    <source>
        <dbReference type="SAM" id="Phobius"/>
    </source>
</evidence>
<dbReference type="RefSeq" id="WP_307824144.1">
    <property type="nucleotide sequence ID" value="NZ_BAAAIY010000003.1"/>
</dbReference>
<keyword evidence="1" id="KW-1133">Transmembrane helix</keyword>
<protein>
    <submittedName>
        <fullName evidence="3">TadE/TadG family type IV pilus assembly protein</fullName>
    </submittedName>
</protein>
<dbReference type="EMBL" id="JBHSTM010000004">
    <property type="protein sequence ID" value="MFC6424472.1"/>
    <property type="molecule type" value="Genomic_DNA"/>
</dbReference>
<dbReference type="Pfam" id="PF07811">
    <property type="entry name" value="TadE"/>
    <property type="match status" value="1"/>
</dbReference>
<keyword evidence="1" id="KW-0812">Transmembrane</keyword>